<dbReference type="EMBL" id="SNWR01000001">
    <property type="protein sequence ID" value="TDO36922.1"/>
    <property type="molecule type" value="Genomic_DNA"/>
</dbReference>
<proteinExistence type="predicted"/>
<dbReference type="InterPro" id="IPR002645">
    <property type="entry name" value="STAS_dom"/>
</dbReference>
<evidence type="ECO:0000313" key="2">
    <source>
        <dbReference type="EMBL" id="TDO36922.1"/>
    </source>
</evidence>
<sequence>MAEAITVDQLAAGTHACLTFTDQDERFDLLAAFVGEGLDAGDRVVCFTDAVASGTLAAELSERSIAYDEATSRGELRVADCAAAWLQAGVPTAQRMLDTIAEELAAAAAGGFRGLRVTADMAWAGRPHAAAQELLRFERQLGSLAPARFLTTICQYDREIFDPVTLAFAAEVHNNAIAAQVYHEDALLRVCRQYRPPGVRIAGELDFRNITVLQQALAESIRLDHNLYLNLRQLHYTDAACAAEIVRAAAQLPPGRHMTVLCGPLVGKLLRLCGGVDIEQLRVSVAP</sequence>
<dbReference type="PROSITE" id="PS50801">
    <property type="entry name" value="STAS"/>
    <property type="match status" value="1"/>
</dbReference>
<reference evidence="2 3" key="1">
    <citation type="submission" date="2019-03" db="EMBL/GenBank/DDBJ databases">
        <title>Sequencing the genomes of 1000 actinobacteria strains.</title>
        <authorList>
            <person name="Klenk H.-P."/>
        </authorList>
    </citation>
    <scope>NUCLEOTIDE SEQUENCE [LARGE SCALE GENOMIC DNA]</scope>
    <source>
        <strain evidence="2 3">DSM 43805</strain>
    </source>
</reference>
<comment type="caution">
    <text evidence="2">The sequence shown here is derived from an EMBL/GenBank/DDBJ whole genome shotgun (WGS) entry which is preliminary data.</text>
</comment>
<dbReference type="InterPro" id="IPR025847">
    <property type="entry name" value="MEDS_domain"/>
</dbReference>
<gene>
    <name evidence="2" type="ORF">C8E87_0511</name>
</gene>
<dbReference type="InterPro" id="IPR036513">
    <property type="entry name" value="STAS_dom_sf"/>
</dbReference>
<dbReference type="SUPFAM" id="SSF52091">
    <property type="entry name" value="SpoIIaa-like"/>
    <property type="match status" value="1"/>
</dbReference>
<organism evidence="2 3">
    <name type="scientific">Paractinoplanes brasiliensis</name>
    <dbReference type="NCBI Taxonomy" id="52695"/>
    <lineage>
        <taxon>Bacteria</taxon>
        <taxon>Bacillati</taxon>
        <taxon>Actinomycetota</taxon>
        <taxon>Actinomycetes</taxon>
        <taxon>Micromonosporales</taxon>
        <taxon>Micromonosporaceae</taxon>
        <taxon>Paractinoplanes</taxon>
    </lineage>
</organism>
<protein>
    <submittedName>
        <fullName evidence="2">DcmR-like sensory protein</fullName>
    </submittedName>
</protein>
<dbReference type="RefSeq" id="WP_133871614.1">
    <property type="nucleotide sequence ID" value="NZ_BOMD01000071.1"/>
</dbReference>
<feature type="domain" description="STAS" evidence="1">
    <location>
        <begin position="199"/>
        <end position="240"/>
    </location>
</feature>
<dbReference type="Gene3D" id="3.30.750.24">
    <property type="entry name" value="STAS domain"/>
    <property type="match status" value="1"/>
</dbReference>
<dbReference type="Pfam" id="PF14417">
    <property type="entry name" value="MEDS"/>
    <property type="match status" value="1"/>
</dbReference>
<accession>A0A4R6JMG6</accession>
<dbReference type="OrthoDB" id="116243at2"/>
<keyword evidence="3" id="KW-1185">Reference proteome</keyword>
<evidence type="ECO:0000259" key="1">
    <source>
        <dbReference type="PROSITE" id="PS50801"/>
    </source>
</evidence>
<dbReference type="Proteomes" id="UP000294901">
    <property type="component" value="Unassembled WGS sequence"/>
</dbReference>
<name>A0A4R6JMG6_9ACTN</name>
<dbReference type="AlphaFoldDB" id="A0A4R6JMG6"/>
<evidence type="ECO:0000313" key="3">
    <source>
        <dbReference type="Proteomes" id="UP000294901"/>
    </source>
</evidence>